<dbReference type="PANTHER" id="PTHR37291">
    <property type="entry name" value="5-METHYLCYTOSINE-SPECIFIC RESTRICTION ENZYME B"/>
    <property type="match status" value="1"/>
</dbReference>
<feature type="region of interest" description="Disordered" evidence="1">
    <location>
        <begin position="275"/>
        <end position="351"/>
    </location>
</feature>
<dbReference type="GO" id="GO:0004519">
    <property type="term" value="F:endonuclease activity"/>
    <property type="evidence" value="ECO:0007669"/>
    <property type="project" value="UniProtKB-KW"/>
</dbReference>
<dbReference type="SMART" id="SM00382">
    <property type="entry name" value="AAA"/>
    <property type="match status" value="1"/>
</dbReference>
<dbReference type="SUPFAM" id="SSF52540">
    <property type="entry name" value="P-loop containing nucleoside triphosphate hydrolases"/>
    <property type="match status" value="1"/>
</dbReference>
<protein>
    <submittedName>
        <fullName evidence="3">5-methylcytosine-specific restriction endonuclease McrBC, GTP-binding regulatory subunit McrB</fullName>
    </submittedName>
</protein>
<dbReference type="RefSeq" id="WP_092264305.1">
    <property type="nucleotide sequence ID" value="NZ_FNZA01000006.1"/>
</dbReference>
<dbReference type="AlphaFoldDB" id="A0A1H6YD64"/>
<dbReference type="InterPro" id="IPR027417">
    <property type="entry name" value="P-loop_NTPase"/>
</dbReference>
<dbReference type="Pfam" id="PF07728">
    <property type="entry name" value="AAA_5"/>
    <property type="match status" value="1"/>
</dbReference>
<evidence type="ECO:0000256" key="1">
    <source>
        <dbReference type="SAM" id="MobiDB-lite"/>
    </source>
</evidence>
<proteinExistence type="predicted"/>
<evidence type="ECO:0000259" key="2">
    <source>
        <dbReference type="SMART" id="SM00382"/>
    </source>
</evidence>
<keyword evidence="4" id="KW-1185">Reference proteome</keyword>
<feature type="compositionally biased region" description="Pro residues" evidence="1">
    <location>
        <begin position="328"/>
        <end position="346"/>
    </location>
</feature>
<dbReference type="STRING" id="856736.SAMN04488058_106113"/>
<gene>
    <name evidence="3" type="ORF">SAMN04488058_106113</name>
</gene>
<dbReference type="EMBL" id="FNZA01000006">
    <property type="protein sequence ID" value="SEJ34685.1"/>
    <property type="molecule type" value="Genomic_DNA"/>
</dbReference>
<keyword evidence="3" id="KW-0255">Endonuclease</keyword>
<accession>A0A1H6YD64</accession>
<sequence>MNFSTVFAQYKISRDTLASLDPEVSAALERAARGGGWSLDAGGSLLSAPIALEAPAPPGIKGSGPPKAAPVAREVAFPWADRATAPVARQAAQAQLLVFDLHSAAPLGGELRLIHSAHFSDLEGAPLTAYAPVPLKLNQAVTQAARAESGAGPLTRISVLAYRALLPGELVRVLEARLVFLPRKNQVSKVKSLVTFDHHLERRGDETVHVCGLRAALDLDSAGKRDLHAPTFAGSGLSPLALHALSVSAARPYGVLDGEAPPTPSPAARKLLGELLNPPAPAPIKVKTPRPAKASRGQPAEVASPEPSPVPSAPLAPPPVALTSVPLVPAPPSPDPDPAELPPPPAVGARTPEVAVPPAVTAPPAAPAAPAPEPEPDPWERIKERMALDAEVLDQARAALARCRPLLLTGAPGTGKTLLATLLAEALCGPDNFTLVTADARWTSSEVLGGLRVVPGEGLRYAFFAGVVTRAALRHRQSVAETGRPHALIIDEFNRAHQDEAFGRLLTLLDPAYRGRMPLVGPADGASEEVYLPDDFVLIATMNDADAGRLHEIGSALQRRFVTVPVGLPAEERAFLERAWPKVSAAQFDTLYDFVGTGDPVSDREAGRLRGFVTVGPYFMGEVLGLAAEGLGLDQALRLQVAPQLGALGRAELSPLQERAGRAGLPRLAALLGETAHAAPF</sequence>
<keyword evidence="3" id="KW-0540">Nuclease</keyword>
<dbReference type="InterPro" id="IPR052934">
    <property type="entry name" value="Methyl-DNA_Rec/Restrict_Enz"/>
</dbReference>
<keyword evidence="3" id="KW-0378">Hydrolase</keyword>
<dbReference type="Gene3D" id="3.40.50.300">
    <property type="entry name" value="P-loop containing nucleotide triphosphate hydrolases"/>
    <property type="match status" value="1"/>
</dbReference>
<dbReference type="Proteomes" id="UP000199223">
    <property type="component" value="Unassembled WGS sequence"/>
</dbReference>
<dbReference type="GO" id="GO:0005524">
    <property type="term" value="F:ATP binding"/>
    <property type="evidence" value="ECO:0007669"/>
    <property type="project" value="InterPro"/>
</dbReference>
<feature type="domain" description="AAA+ ATPase" evidence="2">
    <location>
        <begin position="402"/>
        <end position="567"/>
    </location>
</feature>
<feature type="compositionally biased region" description="Pro residues" evidence="1">
    <location>
        <begin position="306"/>
        <end position="320"/>
    </location>
</feature>
<dbReference type="GO" id="GO:0016887">
    <property type="term" value="F:ATP hydrolysis activity"/>
    <property type="evidence" value="ECO:0007669"/>
    <property type="project" value="InterPro"/>
</dbReference>
<evidence type="ECO:0000313" key="4">
    <source>
        <dbReference type="Proteomes" id="UP000199223"/>
    </source>
</evidence>
<dbReference type="PANTHER" id="PTHR37291:SF1">
    <property type="entry name" value="TYPE IV METHYL-DIRECTED RESTRICTION ENZYME ECOKMCRB SUBUNIT"/>
    <property type="match status" value="1"/>
</dbReference>
<evidence type="ECO:0000313" key="3">
    <source>
        <dbReference type="EMBL" id="SEJ34685.1"/>
    </source>
</evidence>
<dbReference type="InterPro" id="IPR003593">
    <property type="entry name" value="AAA+_ATPase"/>
</dbReference>
<dbReference type="InterPro" id="IPR011704">
    <property type="entry name" value="ATPase_dyneun-rel_AAA"/>
</dbReference>
<reference evidence="4" key="1">
    <citation type="submission" date="2016-10" db="EMBL/GenBank/DDBJ databases">
        <authorList>
            <person name="Varghese N."/>
            <person name="Submissions S."/>
        </authorList>
    </citation>
    <scope>NUCLEOTIDE SEQUENCE [LARGE SCALE GENOMIC DNA]</scope>
    <source>
        <strain evidence="4">CGMCC 1.10218</strain>
    </source>
</reference>
<organism evidence="3 4">
    <name type="scientific">Deinococcus reticulitermitis</name>
    <dbReference type="NCBI Taxonomy" id="856736"/>
    <lineage>
        <taxon>Bacteria</taxon>
        <taxon>Thermotogati</taxon>
        <taxon>Deinococcota</taxon>
        <taxon>Deinococci</taxon>
        <taxon>Deinococcales</taxon>
        <taxon>Deinococcaceae</taxon>
        <taxon>Deinococcus</taxon>
    </lineage>
</organism>
<name>A0A1H6YD64_9DEIO</name>
<dbReference type="OrthoDB" id="9783370at2"/>